<dbReference type="Proteomes" id="UP000824267">
    <property type="component" value="Unassembled WGS sequence"/>
</dbReference>
<evidence type="ECO:0000313" key="2">
    <source>
        <dbReference type="Proteomes" id="UP000824267"/>
    </source>
</evidence>
<organism evidence="1 2">
    <name type="scientific">Candidatus Onthomorpha intestinigallinarum</name>
    <dbReference type="NCBI Taxonomy" id="2840880"/>
    <lineage>
        <taxon>Bacteria</taxon>
        <taxon>Pseudomonadati</taxon>
        <taxon>Bacteroidota</taxon>
        <taxon>Bacteroidia</taxon>
        <taxon>Bacteroidales</taxon>
        <taxon>Candidatus Onthomorpha</taxon>
    </lineage>
</organism>
<dbReference type="AlphaFoldDB" id="A0A9D1UIK3"/>
<sequence>MKNNDMKRLLFVALFSILMSSCTKMLYSYYDCDDIVFTYAKQGQNMESKDIKKLMKIYEPIVEKPNGENQIPPPGAYADYAYLLFLQDRKEDAKLYFEKECLTYPESKVYIKSFMQKIGL</sequence>
<proteinExistence type="predicted"/>
<name>A0A9D1UIK3_9BACT</name>
<dbReference type="InterPro" id="IPR014508">
    <property type="entry name" value="UCP020555_TPR-like"/>
</dbReference>
<dbReference type="Pfam" id="PF16068">
    <property type="entry name" value="DUF4810"/>
    <property type="match status" value="1"/>
</dbReference>
<protein>
    <submittedName>
        <fullName evidence="1">DUF4810 domain-containing protein</fullName>
    </submittedName>
</protein>
<dbReference type="PROSITE" id="PS51257">
    <property type="entry name" value="PROKAR_LIPOPROTEIN"/>
    <property type="match status" value="1"/>
</dbReference>
<evidence type="ECO:0000313" key="1">
    <source>
        <dbReference type="EMBL" id="HIW87735.1"/>
    </source>
</evidence>
<comment type="caution">
    <text evidence="1">The sequence shown here is derived from an EMBL/GenBank/DDBJ whole genome shotgun (WGS) entry which is preliminary data.</text>
</comment>
<gene>
    <name evidence="1" type="ORF">IAC47_05615</name>
</gene>
<reference evidence="1" key="2">
    <citation type="submission" date="2021-04" db="EMBL/GenBank/DDBJ databases">
        <authorList>
            <person name="Gilroy R."/>
        </authorList>
    </citation>
    <scope>NUCLEOTIDE SEQUENCE</scope>
    <source>
        <strain evidence="1">Gambia16-930</strain>
    </source>
</reference>
<accession>A0A9D1UIK3</accession>
<dbReference type="EMBL" id="DXGG01000176">
    <property type="protein sequence ID" value="HIW87735.1"/>
    <property type="molecule type" value="Genomic_DNA"/>
</dbReference>
<reference evidence="1" key="1">
    <citation type="journal article" date="2021" name="PeerJ">
        <title>Extensive microbial diversity within the chicken gut microbiome revealed by metagenomics and culture.</title>
        <authorList>
            <person name="Gilroy R."/>
            <person name="Ravi A."/>
            <person name="Getino M."/>
            <person name="Pursley I."/>
            <person name="Horton D.L."/>
            <person name="Alikhan N.F."/>
            <person name="Baker D."/>
            <person name="Gharbi K."/>
            <person name="Hall N."/>
            <person name="Watson M."/>
            <person name="Adriaenssens E.M."/>
            <person name="Foster-Nyarko E."/>
            <person name="Jarju S."/>
            <person name="Secka A."/>
            <person name="Antonio M."/>
            <person name="Oren A."/>
            <person name="Chaudhuri R.R."/>
            <person name="La Ragione R."/>
            <person name="Hildebrand F."/>
            <person name="Pallen M.J."/>
        </authorList>
    </citation>
    <scope>NUCLEOTIDE SEQUENCE</scope>
    <source>
        <strain evidence="1">Gambia16-930</strain>
    </source>
</reference>